<accession>A0A8S9TZR1</accession>
<evidence type="ECO:0000313" key="1">
    <source>
        <dbReference type="EMBL" id="KAF4134181.1"/>
    </source>
</evidence>
<protein>
    <recommendedName>
        <fullName evidence="3">Capsid protein</fullName>
    </recommendedName>
</protein>
<evidence type="ECO:0000313" key="2">
    <source>
        <dbReference type="Proteomes" id="UP000704712"/>
    </source>
</evidence>
<dbReference type="EMBL" id="JAACNO010002332">
    <property type="protein sequence ID" value="KAF4134181.1"/>
    <property type="molecule type" value="Genomic_DNA"/>
</dbReference>
<comment type="caution">
    <text evidence="1">The sequence shown here is derived from an EMBL/GenBank/DDBJ whole genome shotgun (WGS) entry which is preliminary data.</text>
</comment>
<reference evidence="1" key="1">
    <citation type="submission" date="2020-03" db="EMBL/GenBank/DDBJ databases">
        <title>Hybrid Assembly of Korean Phytophthora infestans isolates.</title>
        <authorList>
            <person name="Prokchorchik M."/>
            <person name="Lee Y."/>
            <person name="Seo J."/>
            <person name="Cho J.-H."/>
            <person name="Park Y.-E."/>
            <person name="Jang D.-C."/>
            <person name="Im J.-S."/>
            <person name="Choi J.-G."/>
            <person name="Park H.-J."/>
            <person name="Lee G.-B."/>
            <person name="Lee Y.-G."/>
            <person name="Hong S.-Y."/>
            <person name="Cho K."/>
            <person name="Sohn K.H."/>
        </authorList>
    </citation>
    <scope>NUCLEOTIDE SEQUENCE</scope>
    <source>
        <strain evidence="1">KR_2_A2</strain>
    </source>
</reference>
<organism evidence="1 2">
    <name type="scientific">Phytophthora infestans</name>
    <name type="common">Potato late blight agent</name>
    <name type="synonym">Botrytis infestans</name>
    <dbReference type="NCBI Taxonomy" id="4787"/>
    <lineage>
        <taxon>Eukaryota</taxon>
        <taxon>Sar</taxon>
        <taxon>Stramenopiles</taxon>
        <taxon>Oomycota</taxon>
        <taxon>Peronosporomycetes</taxon>
        <taxon>Peronosporales</taxon>
        <taxon>Peronosporaceae</taxon>
        <taxon>Phytophthora</taxon>
    </lineage>
</organism>
<name>A0A8S9TZR1_PHYIN</name>
<gene>
    <name evidence="1" type="ORF">GN958_ATG16656</name>
</gene>
<dbReference type="AlphaFoldDB" id="A0A8S9TZR1"/>
<proteinExistence type="predicted"/>
<sequence length="255" mass="28202">MSEASNKRARIEDGMEDEVDEIGAGLQVAKIHRPPPHVYNNNYTVRLTYADNYMKTMAYSGGNANHIWRMSSIFDPDYTTTGHQPIGRDLWASMYDYYTVIRCDYKIRMYNAQGRDPVTWGAVGSSAQAIGAVNATFLASTNDTDISNATFVYPQAEMKNTHTKFLTPLGYTDFTGSLTQGDFIVDAKDADQDTTWTVNGADPAVPRYFGVSFTSAAPTLVGISETLHTAVQMQVILEYTVQFTQVNPALRQAAS</sequence>
<dbReference type="Proteomes" id="UP000704712">
    <property type="component" value="Unassembled WGS sequence"/>
</dbReference>
<evidence type="ECO:0008006" key="3">
    <source>
        <dbReference type="Google" id="ProtNLM"/>
    </source>
</evidence>